<dbReference type="InParanoid" id="Q22MD9"/>
<accession>Q22MD9</accession>
<dbReference type="GeneID" id="7847278"/>
<proteinExistence type="predicted"/>
<keyword evidence="2" id="KW-1185">Reference proteome</keyword>
<gene>
    <name evidence="1" type="ORF">TTHERM_00036800</name>
</gene>
<sequence length="213" mass="25595">MNSQQNNNALNSIINIFLDVVAQQIPQNELNIESDSYYECDSCFQKELILKKQQNSSFEPLQIYQESTKQSEDYDYFRERIDPKLKQNQQQNTIKNILKSFLSYLVKLQDSNIKQKYQQIYFKQINKPFSEIKKAVSKKVNVKTNRWNFQLRSLLQSQSLRLIFYDYLFNNSQQWLQKSKVFNLDEHQKLINVLLNCIENNQPLDIKIYKKKK</sequence>
<dbReference type="KEGG" id="tet:TTHERM_00036800"/>
<dbReference type="RefSeq" id="XP_977081.1">
    <property type="nucleotide sequence ID" value="XM_971988.1"/>
</dbReference>
<dbReference type="EMBL" id="GG662720">
    <property type="protein sequence ID" value="EAR86263.1"/>
    <property type="molecule type" value="Genomic_DNA"/>
</dbReference>
<dbReference type="Proteomes" id="UP000009168">
    <property type="component" value="Unassembled WGS sequence"/>
</dbReference>
<reference evidence="2" key="1">
    <citation type="journal article" date="2006" name="PLoS Biol.">
        <title>Macronuclear genome sequence of the ciliate Tetrahymena thermophila, a model eukaryote.</title>
        <authorList>
            <person name="Eisen J.A."/>
            <person name="Coyne R.S."/>
            <person name="Wu M."/>
            <person name="Wu D."/>
            <person name="Thiagarajan M."/>
            <person name="Wortman J.R."/>
            <person name="Badger J.H."/>
            <person name="Ren Q."/>
            <person name="Amedeo P."/>
            <person name="Jones K.M."/>
            <person name="Tallon L.J."/>
            <person name="Delcher A.L."/>
            <person name="Salzberg S.L."/>
            <person name="Silva J.C."/>
            <person name="Haas B.J."/>
            <person name="Majoros W.H."/>
            <person name="Farzad M."/>
            <person name="Carlton J.M."/>
            <person name="Smith R.K. Jr."/>
            <person name="Garg J."/>
            <person name="Pearlman R.E."/>
            <person name="Karrer K.M."/>
            <person name="Sun L."/>
            <person name="Manning G."/>
            <person name="Elde N.C."/>
            <person name="Turkewitz A.P."/>
            <person name="Asai D.J."/>
            <person name="Wilkes D.E."/>
            <person name="Wang Y."/>
            <person name="Cai H."/>
            <person name="Collins K."/>
            <person name="Stewart B.A."/>
            <person name="Lee S.R."/>
            <person name="Wilamowska K."/>
            <person name="Weinberg Z."/>
            <person name="Ruzzo W.L."/>
            <person name="Wloga D."/>
            <person name="Gaertig J."/>
            <person name="Frankel J."/>
            <person name="Tsao C.-C."/>
            <person name="Gorovsky M.A."/>
            <person name="Keeling P.J."/>
            <person name="Waller R.F."/>
            <person name="Patron N.J."/>
            <person name="Cherry J.M."/>
            <person name="Stover N.A."/>
            <person name="Krieger C.J."/>
            <person name="del Toro C."/>
            <person name="Ryder H.F."/>
            <person name="Williamson S.C."/>
            <person name="Barbeau R.A."/>
            <person name="Hamilton E.P."/>
            <person name="Orias E."/>
        </authorList>
    </citation>
    <scope>NUCLEOTIDE SEQUENCE [LARGE SCALE GENOMIC DNA]</scope>
    <source>
        <strain evidence="2">SB210</strain>
    </source>
</reference>
<evidence type="ECO:0000313" key="2">
    <source>
        <dbReference type="Proteomes" id="UP000009168"/>
    </source>
</evidence>
<dbReference type="HOGENOM" id="CLU_1279953_0_0_1"/>
<evidence type="ECO:0000313" key="1">
    <source>
        <dbReference type="EMBL" id="EAR86263.1"/>
    </source>
</evidence>
<dbReference type="Pfam" id="PF14536">
    <property type="entry name" value="DUF4441"/>
    <property type="match status" value="1"/>
</dbReference>
<organism evidence="1 2">
    <name type="scientific">Tetrahymena thermophila (strain SB210)</name>
    <dbReference type="NCBI Taxonomy" id="312017"/>
    <lineage>
        <taxon>Eukaryota</taxon>
        <taxon>Sar</taxon>
        <taxon>Alveolata</taxon>
        <taxon>Ciliophora</taxon>
        <taxon>Intramacronucleata</taxon>
        <taxon>Oligohymenophorea</taxon>
        <taxon>Hymenostomatida</taxon>
        <taxon>Tetrahymenina</taxon>
        <taxon>Tetrahymenidae</taxon>
        <taxon>Tetrahymena</taxon>
    </lineage>
</organism>
<dbReference type="InterPro" id="IPR028008">
    <property type="entry name" value="DUF4441"/>
</dbReference>
<name>Q22MD9_TETTS</name>
<dbReference type="AlphaFoldDB" id="Q22MD9"/>
<protein>
    <submittedName>
        <fullName evidence="1">Uncharacterized protein</fullName>
    </submittedName>
</protein>